<keyword evidence="15" id="KW-1185">Reference proteome</keyword>
<feature type="transmembrane region" description="Helical" evidence="14">
    <location>
        <begin position="458"/>
        <end position="486"/>
    </location>
</feature>
<feature type="transmembrane region" description="Helical" evidence="14">
    <location>
        <begin position="608"/>
        <end position="629"/>
    </location>
</feature>
<evidence type="ECO:0000256" key="9">
    <source>
        <dbReference type="ARBA" id="ARBA00023065"/>
    </source>
</evidence>
<reference evidence="16" key="1">
    <citation type="submission" date="2022-11" db="UniProtKB">
        <authorList>
            <consortium name="WormBaseParasite"/>
        </authorList>
    </citation>
    <scope>IDENTIFICATION</scope>
</reference>
<evidence type="ECO:0000256" key="7">
    <source>
        <dbReference type="ARBA" id="ARBA00022989"/>
    </source>
</evidence>
<evidence type="ECO:0000256" key="8">
    <source>
        <dbReference type="ARBA" id="ARBA00023053"/>
    </source>
</evidence>
<keyword evidence="4 14" id="KW-0812">Transmembrane</keyword>
<sequence>MARLRRPLRSAGRVGALFCEKWRKKPNADASNVGSLRQSTGTKCLRAPRWSSSGRGREARADEAANPSKKADRPSSSSVRRQSFSLARVAQSGHSASALALLGVVVEVGHERDGCAARARALSIVFANAEPRRSAGGCSGSTTGSCFQRRNGDSWRLRGAGSSFLWRLGNAVFRLKIAPPLLIINMPANLLGLMVIGMFYVITVVIGLCANRCLSREEDDEPNEGANEDHRYDDLGLLKLLESSLNRPYTAQPASPNTVTFAPSVGPSRSPIRKPSALKPYRPEPVLKPIAENDLVVVAGTAERSPIKRQDAVTINEEVTVIDGRRPVGKQRWTVANSKQMSEEPPIRPYEPPAGIVETRWEDDSSDSLPPPLPPGGRYMLAERNIGAVLGSLSLLAIKTGGVFPNSIAQEVYEQGLIWCQVPIASCISLLLANALFSRHLYTEGHITIVDPFQTLYGAHFGALLFLPILVADLTFVCVILSSLGALLQNALGFSQSIGVVCSVAAILLYLMAGGLYAGTFTDGAQFIYLCLGLFTLFPFIMQQSAVQPLLSNFSKWNGSVNGRNSGIYIDQFSMLILGGIPMQSYFMRVLSSKSLKVARTVTTVTGIGCLINAVPAVIIGAAASVTVWSNTTFGSAPEGDNVSVVLPICLSHLAPKAIMFTSLGALGSGLLASGDSAIFGTSAMLTQNIFRNILRPSASDRELTWFARLGVILICGISMTLCLVWEGWHRHWLLPYDILYVFVFPQLFCCIYFKYSNCIGSLSGLLAGGLLRFGFGEHTLNFPAVLPLPFYTLKDGQLFPYRTLAMFANLITLIGVSLLTHYLWRCRTLCCCCRDRRTRHKQTTSMSFLVDGNRPQSTDEGGGSVAVHEYFQPRQSPSVGQLTTEL</sequence>
<dbReference type="Pfam" id="PF00474">
    <property type="entry name" value="SSF"/>
    <property type="match status" value="1"/>
</dbReference>
<keyword evidence="6" id="KW-0530">Neurotransmitter biosynthesis</keyword>
<feature type="region of interest" description="Disordered" evidence="13">
    <location>
        <begin position="26"/>
        <end position="79"/>
    </location>
</feature>
<evidence type="ECO:0000256" key="10">
    <source>
        <dbReference type="ARBA" id="ARBA00023136"/>
    </source>
</evidence>
<dbReference type="InterPro" id="IPR001734">
    <property type="entry name" value="Na/solute_symporter"/>
</dbReference>
<evidence type="ECO:0000256" key="2">
    <source>
        <dbReference type="ARBA" id="ARBA00006434"/>
    </source>
</evidence>
<dbReference type="PANTHER" id="PTHR45897:SF4">
    <property type="entry name" value="HIGH-AFFINITY CHOLINE TRANSPORTER 1"/>
    <property type="match status" value="1"/>
</dbReference>
<dbReference type="Proteomes" id="UP000887566">
    <property type="component" value="Unplaced"/>
</dbReference>
<dbReference type="GO" id="GO:0005886">
    <property type="term" value="C:plasma membrane"/>
    <property type="evidence" value="ECO:0007669"/>
    <property type="project" value="TreeGrafter"/>
</dbReference>
<feature type="compositionally biased region" description="Polar residues" evidence="13">
    <location>
        <begin position="29"/>
        <end position="42"/>
    </location>
</feature>
<dbReference type="GO" id="GO:0008292">
    <property type="term" value="P:acetylcholine biosynthetic process"/>
    <property type="evidence" value="ECO:0007669"/>
    <property type="project" value="TreeGrafter"/>
</dbReference>
<organism evidence="15 16">
    <name type="scientific">Plectus sambesii</name>
    <dbReference type="NCBI Taxonomy" id="2011161"/>
    <lineage>
        <taxon>Eukaryota</taxon>
        <taxon>Metazoa</taxon>
        <taxon>Ecdysozoa</taxon>
        <taxon>Nematoda</taxon>
        <taxon>Chromadorea</taxon>
        <taxon>Plectida</taxon>
        <taxon>Plectina</taxon>
        <taxon>Plectoidea</taxon>
        <taxon>Plectidae</taxon>
        <taxon>Plectus</taxon>
    </lineage>
</organism>
<dbReference type="PANTHER" id="PTHR45897">
    <property type="entry name" value="HIGH-AFFINITY CHOLINE TRANSPORTER 1"/>
    <property type="match status" value="1"/>
</dbReference>
<evidence type="ECO:0000256" key="6">
    <source>
        <dbReference type="ARBA" id="ARBA00022979"/>
    </source>
</evidence>
<feature type="transmembrane region" description="Helical" evidence="14">
    <location>
        <begin position="805"/>
        <end position="825"/>
    </location>
</feature>
<feature type="transmembrane region" description="Helical" evidence="14">
    <location>
        <begin position="416"/>
        <end position="437"/>
    </location>
</feature>
<keyword evidence="7 14" id="KW-1133">Transmembrane helix</keyword>
<feature type="compositionally biased region" description="Polar residues" evidence="13">
    <location>
        <begin position="249"/>
        <end position="261"/>
    </location>
</feature>
<feature type="transmembrane region" description="Helical" evidence="14">
    <location>
        <begin position="567"/>
        <end position="587"/>
    </location>
</feature>
<feature type="transmembrane region" description="Helical" evidence="14">
    <location>
        <begin position="527"/>
        <end position="547"/>
    </location>
</feature>
<evidence type="ECO:0000313" key="15">
    <source>
        <dbReference type="Proteomes" id="UP000887566"/>
    </source>
</evidence>
<keyword evidence="3" id="KW-0813">Transport</keyword>
<feature type="compositionally biased region" description="Basic and acidic residues" evidence="13">
    <location>
        <begin position="55"/>
        <end position="73"/>
    </location>
</feature>
<feature type="transmembrane region" description="Helical" evidence="14">
    <location>
        <begin position="498"/>
        <end position="520"/>
    </location>
</feature>
<evidence type="ECO:0000256" key="14">
    <source>
        <dbReference type="SAM" id="Phobius"/>
    </source>
</evidence>
<evidence type="ECO:0000256" key="1">
    <source>
        <dbReference type="ARBA" id="ARBA00004141"/>
    </source>
</evidence>
<evidence type="ECO:0000256" key="13">
    <source>
        <dbReference type="SAM" id="MobiDB-lite"/>
    </source>
</evidence>
<keyword evidence="8" id="KW-0915">Sodium</keyword>
<name>A0A914W8P2_9BILA</name>
<feature type="transmembrane region" description="Helical" evidence="14">
    <location>
        <begin position="190"/>
        <end position="210"/>
    </location>
</feature>
<feature type="transmembrane region" description="Helical" evidence="14">
    <location>
        <begin position="658"/>
        <end position="686"/>
    </location>
</feature>
<keyword evidence="11" id="KW-0325">Glycoprotein</keyword>
<keyword evidence="10 14" id="KW-0472">Membrane</keyword>
<dbReference type="AlphaFoldDB" id="A0A914W8P2"/>
<accession>A0A914W8P2</accession>
<dbReference type="InterPro" id="IPR038377">
    <property type="entry name" value="Na/Glc_symporter_sf"/>
</dbReference>
<comment type="subcellular location">
    <subcellularLocation>
        <location evidence="1">Membrane</location>
        <topology evidence="1">Multi-pass membrane protein</topology>
    </subcellularLocation>
</comment>
<evidence type="ECO:0000256" key="12">
    <source>
        <dbReference type="ARBA" id="ARBA00023201"/>
    </source>
</evidence>
<feature type="transmembrane region" description="Helical" evidence="14">
    <location>
        <begin position="735"/>
        <end position="754"/>
    </location>
</feature>
<evidence type="ECO:0000256" key="4">
    <source>
        <dbReference type="ARBA" id="ARBA00022692"/>
    </source>
</evidence>
<evidence type="ECO:0000256" key="5">
    <source>
        <dbReference type="ARBA" id="ARBA00022847"/>
    </source>
</evidence>
<dbReference type="PROSITE" id="PS50283">
    <property type="entry name" value="NA_SOLUT_SYMP_3"/>
    <property type="match status" value="1"/>
</dbReference>
<feature type="region of interest" description="Disordered" evidence="13">
    <location>
        <begin position="249"/>
        <end position="279"/>
    </location>
</feature>
<comment type="similarity">
    <text evidence="2">Belongs to the sodium:solute symporter (SSF) (TC 2.A.21) family.</text>
</comment>
<dbReference type="Gene3D" id="1.20.1730.10">
    <property type="entry name" value="Sodium/glucose cotransporter"/>
    <property type="match status" value="1"/>
</dbReference>
<proteinExistence type="inferred from homology"/>
<evidence type="ECO:0000256" key="11">
    <source>
        <dbReference type="ARBA" id="ARBA00023180"/>
    </source>
</evidence>
<keyword evidence="12" id="KW-0739">Sodium transport</keyword>
<evidence type="ECO:0000256" key="3">
    <source>
        <dbReference type="ARBA" id="ARBA00022448"/>
    </source>
</evidence>
<feature type="transmembrane region" description="Helical" evidence="14">
    <location>
        <begin position="386"/>
        <end position="404"/>
    </location>
</feature>
<dbReference type="GO" id="GO:0005307">
    <property type="term" value="F:choline:sodium symporter activity"/>
    <property type="evidence" value="ECO:0007669"/>
    <property type="project" value="TreeGrafter"/>
</dbReference>
<dbReference type="InterPro" id="IPR052244">
    <property type="entry name" value="Choline_transporter"/>
</dbReference>
<dbReference type="WBParaSite" id="PSAMB.scaffold3466size18167.g21584.t1">
    <property type="protein sequence ID" value="PSAMB.scaffold3466size18167.g21584.t1"/>
    <property type="gene ID" value="PSAMB.scaffold3466size18167.g21584"/>
</dbReference>
<evidence type="ECO:0000313" key="16">
    <source>
        <dbReference type="WBParaSite" id="PSAMB.scaffold3466size18167.g21584.t1"/>
    </source>
</evidence>
<protein>
    <submittedName>
        <fullName evidence="16">Uncharacterized protein</fullName>
    </submittedName>
</protein>
<feature type="transmembrane region" description="Helical" evidence="14">
    <location>
        <begin position="706"/>
        <end position="729"/>
    </location>
</feature>
<keyword evidence="9" id="KW-0406">Ion transport</keyword>
<keyword evidence="5" id="KW-0769">Symport</keyword>